<dbReference type="EMBL" id="PDLN01000015">
    <property type="protein sequence ID" value="RDW65149.1"/>
    <property type="molecule type" value="Genomic_DNA"/>
</dbReference>
<reference evidence="5 6" key="1">
    <citation type="journal article" date="2018" name="IMA Fungus">
        <title>IMA Genome-F 9: Draft genome sequence of Annulohypoxylon stygium, Aspergillus mulundensis, Berkeleyomyces basicola (syn. Thielaviopsis basicola), Ceratocystis smalleyi, two Cercospora beticola strains, Coleophoma cylindrospora, Fusarium fracticaudum, Phialophora cf. hyalina, and Morchella septimelata.</title>
        <authorList>
            <person name="Wingfield B.D."/>
            <person name="Bills G.F."/>
            <person name="Dong Y."/>
            <person name="Huang W."/>
            <person name="Nel W.J."/>
            <person name="Swalarsk-Parry B.S."/>
            <person name="Vaghefi N."/>
            <person name="Wilken P.M."/>
            <person name="An Z."/>
            <person name="de Beer Z.W."/>
            <person name="De Vos L."/>
            <person name="Chen L."/>
            <person name="Duong T.A."/>
            <person name="Gao Y."/>
            <person name="Hammerbacher A."/>
            <person name="Kikkert J.R."/>
            <person name="Li Y."/>
            <person name="Li H."/>
            <person name="Li K."/>
            <person name="Li Q."/>
            <person name="Liu X."/>
            <person name="Ma X."/>
            <person name="Naidoo K."/>
            <person name="Pethybridge S.J."/>
            <person name="Sun J."/>
            <person name="Steenkamp E.T."/>
            <person name="van der Nest M.A."/>
            <person name="van Wyk S."/>
            <person name="Wingfield M.J."/>
            <person name="Xiong C."/>
            <person name="Yue Q."/>
            <person name="Zhang X."/>
        </authorList>
    </citation>
    <scope>NUCLEOTIDE SEQUENCE [LARGE SCALE GENOMIC DNA]</scope>
    <source>
        <strain evidence="5 6">BP5796</strain>
    </source>
</reference>
<name>A0A3D8QTN1_9HELO</name>
<proteinExistence type="inferred from homology"/>
<gene>
    <name evidence="5" type="ORF">BP5796_09841</name>
</gene>
<keyword evidence="2" id="KW-0378">Hydrolase</keyword>
<protein>
    <recommendedName>
        <fullName evidence="4">Peptidase M20 dimerisation domain-containing protein</fullName>
    </recommendedName>
</protein>
<dbReference type="AlphaFoldDB" id="A0A3D8QTN1"/>
<dbReference type="Proteomes" id="UP000256328">
    <property type="component" value="Unassembled WGS sequence"/>
</dbReference>
<comment type="similarity">
    <text evidence="1">Belongs to the peptidase M20 family.</text>
</comment>
<keyword evidence="6" id="KW-1185">Reference proteome</keyword>
<evidence type="ECO:0000313" key="5">
    <source>
        <dbReference type="EMBL" id="RDW65149.1"/>
    </source>
</evidence>
<accession>A0A3D8QTN1</accession>
<evidence type="ECO:0000259" key="4">
    <source>
        <dbReference type="Pfam" id="PF07687"/>
    </source>
</evidence>
<dbReference type="InterPro" id="IPR017439">
    <property type="entry name" value="Amidohydrolase"/>
</dbReference>
<dbReference type="FunFam" id="3.30.70.360:FF:000001">
    <property type="entry name" value="N-acetyldiaminopimelate deacetylase"/>
    <property type="match status" value="1"/>
</dbReference>
<evidence type="ECO:0000256" key="3">
    <source>
        <dbReference type="SAM" id="MobiDB-lite"/>
    </source>
</evidence>
<dbReference type="InterPro" id="IPR011650">
    <property type="entry name" value="Peptidase_M20_dimer"/>
</dbReference>
<comment type="caution">
    <text evidence="5">The sequence shown here is derived from an EMBL/GenBank/DDBJ whole genome shotgun (WGS) entry which is preliminary data.</text>
</comment>
<dbReference type="GO" id="GO:0016787">
    <property type="term" value="F:hydrolase activity"/>
    <property type="evidence" value="ECO:0007669"/>
    <property type="project" value="UniProtKB-KW"/>
</dbReference>
<dbReference type="PANTHER" id="PTHR11014:SF63">
    <property type="entry name" value="METALLOPEPTIDASE, PUTATIVE (AFU_ORTHOLOGUE AFUA_6G09600)-RELATED"/>
    <property type="match status" value="1"/>
</dbReference>
<feature type="domain" description="Peptidase M20 dimerisation" evidence="4">
    <location>
        <begin position="15"/>
        <end position="107"/>
    </location>
</feature>
<evidence type="ECO:0000256" key="2">
    <source>
        <dbReference type="ARBA" id="ARBA00022801"/>
    </source>
</evidence>
<evidence type="ECO:0000256" key="1">
    <source>
        <dbReference type="ARBA" id="ARBA00006153"/>
    </source>
</evidence>
<organism evidence="5 6">
    <name type="scientific">Coleophoma crateriformis</name>
    <dbReference type="NCBI Taxonomy" id="565419"/>
    <lineage>
        <taxon>Eukaryota</taxon>
        <taxon>Fungi</taxon>
        <taxon>Dikarya</taxon>
        <taxon>Ascomycota</taxon>
        <taxon>Pezizomycotina</taxon>
        <taxon>Leotiomycetes</taxon>
        <taxon>Helotiales</taxon>
        <taxon>Dermateaceae</taxon>
        <taxon>Coleophoma</taxon>
    </lineage>
</organism>
<feature type="region of interest" description="Disordered" evidence="3">
    <location>
        <begin position="114"/>
        <end position="134"/>
    </location>
</feature>
<sequence length="134" mass="14446">MIGTKRGAMVSSVDSFTVTLKGRGGHAAQPHLTIDPVLLASQIVFRLQGIVSREIKPGDFAVITVGSIEAGTVSNIIPDKATMTIRARSRDNRDKLITGFKRFVRAECLASNSPEPLFEPGRPSPELLIDEGMT</sequence>
<dbReference type="InterPro" id="IPR036264">
    <property type="entry name" value="Bact_exopeptidase_dim_dom"/>
</dbReference>
<dbReference type="SUPFAM" id="SSF55031">
    <property type="entry name" value="Bacterial exopeptidase dimerisation domain"/>
    <property type="match status" value="1"/>
</dbReference>
<dbReference type="Gene3D" id="3.30.70.360">
    <property type="match status" value="1"/>
</dbReference>
<dbReference type="OrthoDB" id="6119954at2759"/>
<evidence type="ECO:0000313" key="6">
    <source>
        <dbReference type="Proteomes" id="UP000256328"/>
    </source>
</evidence>
<dbReference type="PANTHER" id="PTHR11014">
    <property type="entry name" value="PEPTIDASE M20 FAMILY MEMBER"/>
    <property type="match status" value="1"/>
</dbReference>
<dbReference type="Pfam" id="PF07687">
    <property type="entry name" value="M20_dimer"/>
    <property type="match status" value="1"/>
</dbReference>